<name>A0A445B717_ARAHY</name>
<gene>
    <name evidence="2" type="ORF">Ahy_A10g049369</name>
</gene>
<keyword evidence="3" id="KW-1185">Reference proteome</keyword>
<dbReference type="PANTHER" id="PTHR47718">
    <property type="entry name" value="OS01G0519700 PROTEIN"/>
    <property type="match status" value="1"/>
</dbReference>
<dbReference type="InterPro" id="IPR018289">
    <property type="entry name" value="MULE_transposase_dom"/>
</dbReference>
<evidence type="ECO:0000313" key="3">
    <source>
        <dbReference type="Proteomes" id="UP000289738"/>
    </source>
</evidence>
<protein>
    <recommendedName>
        <fullName evidence="1">MULE transposase domain-containing protein</fullName>
    </recommendedName>
</protein>
<reference evidence="2 3" key="1">
    <citation type="submission" date="2019-01" db="EMBL/GenBank/DDBJ databases">
        <title>Sequencing of cultivated peanut Arachis hypogaea provides insights into genome evolution and oil improvement.</title>
        <authorList>
            <person name="Chen X."/>
        </authorList>
    </citation>
    <scope>NUCLEOTIDE SEQUENCE [LARGE SCALE GENOMIC DNA]</scope>
    <source>
        <strain evidence="3">cv. Fuhuasheng</strain>
        <tissue evidence="2">Leaves</tissue>
    </source>
</reference>
<dbReference type="AlphaFoldDB" id="A0A445B717"/>
<dbReference type="STRING" id="3818.A0A445B717"/>
<feature type="domain" description="MULE transposase" evidence="1">
    <location>
        <begin position="15"/>
        <end position="107"/>
    </location>
</feature>
<dbReference type="PANTHER" id="PTHR47718:SF13">
    <property type="entry name" value="OS09G0290500 PROTEIN"/>
    <property type="match status" value="1"/>
</dbReference>
<organism evidence="2 3">
    <name type="scientific">Arachis hypogaea</name>
    <name type="common">Peanut</name>
    <dbReference type="NCBI Taxonomy" id="3818"/>
    <lineage>
        <taxon>Eukaryota</taxon>
        <taxon>Viridiplantae</taxon>
        <taxon>Streptophyta</taxon>
        <taxon>Embryophyta</taxon>
        <taxon>Tracheophyta</taxon>
        <taxon>Spermatophyta</taxon>
        <taxon>Magnoliopsida</taxon>
        <taxon>eudicotyledons</taxon>
        <taxon>Gunneridae</taxon>
        <taxon>Pentapetalae</taxon>
        <taxon>rosids</taxon>
        <taxon>fabids</taxon>
        <taxon>Fabales</taxon>
        <taxon>Fabaceae</taxon>
        <taxon>Papilionoideae</taxon>
        <taxon>50 kb inversion clade</taxon>
        <taxon>dalbergioids sensu lato</taxon>
        <taxon>Dalbergieae</taxon>
        <taxon>Pterocarpus clade</taxon>
        <taxon>Arachis</taxon>
    </lineage>
</organism>
<sequence>MDEKSLVSFEEFGDVMAFDATYKKNRYKFPLVVFSGVNHHLQTIVFGSAIVADEGEGTYIWLLQRFMEVMNGKRPNAVITDGAKALRLAIEKVFPDAHHRLYGWNLLRNSTANDMEWVKTTYGIKDIWATEHKRGMFFAGLRTTLRCEALHSQVAMFVKSSYSIKEFLHHFRRWMELPESLLLKWWAMKAKEAHIRLEQRGSLVGDGSYKSRIAAMNDELEGLPFTACGDLGDFKDVME</sequence>
<evidence type="ECO:0000259" key="1">
    <source>
        <dbReference type="Pfam" id="PF10551"/>
    </source>
</evidence>
<dbReference type="EMBL" id="SDMP01000010">
    <property type="protein sequence ID" value="RYR34461.1"/>
    <property type="molecule type" value="Genomic_DNA"/>
</dbReference>
<proteinExistence type="predicted"/>
<accession>A0A445B717</accession>
<dbReference type="Proteomes" id="UP000289738">
    <property type="component" value="Chromosome A10"/>
</dbReference>
<evidence type="ECO:0000313" key="2">
    <source>
        <dbReference type="EMBL" id="RYR34461.1"/>
    </source>
</evidence>
<dbReference type="Pfam" id="PF10551">
    <property type="entry name" value="MULE"/>
    <property type="match status" value="1"/>
</dbReference>
<comment type="caution">
    <text evidence="2">The sequence shown here is derived from an EMBL/GenBank/DDBJ whole genome shotgun (WGS) entry which is preliminary data.</text>
</comment>